<reference evidence="1 2" key="1">
    <citation type="journal article" date="2016" name="ISME J.">
        <title>Chasing the elusive Euryarchaeota class WSA2: genomes reveal a uniquely fastidious methyl-reducing methanogen.</title>
        <authorList>
            <person name="Nobu M.K."/>
            <person name="Narihiro T."/>
            <person name="Kuroda K."/>
            <person name="Mei R."/>
            <person name="Liu W.T."/>
        </authorList>
    </citation>
    <scope>NUCLEOTIDE SEQUENCE [LARGE SCALE GENOMIC DNA]</scope>
    <source>
        <strain evidence="1">U1lsi0528_Bin055</strain>
    </source>
</reference>
<accession>A0A150IWY1</accession>
<proteinExistence type="predicted"/>
<gene>
    <name evidence="1" type="ORF">AMQ22_01623</name>
</gene>
<protein>
    <submittedName>
        <fullName evidence="1">Uncharacterized protein</fullName>
    </submittedName>
</protein>
<dbReference type="EMBL" id="LNGC01000094">
    <property type="protein sequence ID" value="KYC49506.1"/>
    <property type="molecule type" value="Genomic_DNA"/>
</dbReference>
<sequence>MSTSKEYTKKKKKKRYNVLVPDFVYNKLSTYYLSRELDSFCLLYKDDERLWATPFSIYSYETHHPKMKLGFYLSTDISNVIEEMSIANLRNTSNQALHLIYSYYNYICQQ</sequence>
<name>A0A150IWY1_9EURY</name>
<evidence type="ECO:0000313" key="2">
    <source>
        <dbReference type="Proteomes" id="UP000075398"/>
    </source>
</evidence>
<dbReference type="AlphaFoldDB" id="A0A150IWY1"/>
<evidence type="ECO:0000313" key="1">
    <source>
        <dbReference type="EMBL" id="KYC49506.1"/>
    </source>
</evidence>
<organism evidence="1 2">
    <name type="scientific">Candidatus Methanofastidiosum methylothiophilum</name>
    <dbReference type="NCBI Taxonomy" id="1705564"/>
    <lineage>
        <taxon>Archaea</taxon>
        <taxon>Methanobacteriati</taxon>
        <taxon>Methanobacteriota</taxon>
        <taxon>Stenosarchaea group</taxon>
        <taxon>Candidatus Methanofastidiosia</taxon>
        <taxon>Candidatus Methanofastidiosales</taxon>
        <taxon>Candidatus Methanofastidiosaceae</taxon>
        <taxon>Candidatus Methanofastidiosum</taxon>
    </lineage>
</organism>
<comment type="caution">
    <text evidence="1">The sequence shown here is derived from an EMBL/GenBank/DDBJ whole genome shotgun (WGS) entry which is preliminary data.</text>
</comment>
<dbReference type="Proteomes" id="UP000075398">
    <property type="component" value="Unassembled WGS sequence"/>
</dbReference>